<evidence type="ECO:0000313" key="2">
    <source>
        <dbReference type="EMBL" id="XCN73281.1"/>
    </source>
</evidence>
<dbReference type="SUPFAM" id="SSF141371">
    <property type="entry name" value="PilZ domain-like"/>
    <property type="match status" value="1"/>
</dbReference>
<dbReference type="AlphaFoldDB" id="A0AAU8LVK5"/>
<reference evidence="2" key="2">
    <citation type="submission" date="2024-06" db="EMBL/GenBank/DDBJ databases">
        <authorList>
            <person name="Plum-Jensen L.E."/>
            <person name="Schramm A."/>
            <person name="Marshall I.P.G."/>
        </authorList>
    </citation>
    <scope>NUCLEOTIDE SEQUENCE</scope>
    <source>
        <strain evidence="2">Rat1</strain>
    </source>
</reference>
<accession>A0AAU8LVK5</accession>
<dbReference type="Gene3D" id="2.40.10.220">
    <property type="entry name" value="predicted glycosyltransferase like domains"/>
    <property type="match status" value="1"/>
</dbReference>
<evidence type="ECO:0000259" key="1">
    <source>
        <dbReference type="Pfam" id="PF07238"/>
    </source>
</evidence>
<protein>
    <submittedName>
        <fullName evidence="2">PilZ domain-containing protein</fullName>
    </submittedName>
</protein>
<reference evidence="2" key="1">
    <citation type="journal article" date="2024" name="Syst. Appl. Microbiol.">
        <title>First single-strain enrichments of Electrothrix cable bacteria, description of E. aestuarii sp. nov. and E. rattekaaiensis sp. nov., and proposal of a cable bacteria taxonomy following the rules of the SeqCode.</title>
        <authorList>
            <person name="Plum-Jensen L.E."/>
            <person name="Schramm A."/>
            <person name="Marshall I.P.G."/>
        </authorList>
    </citation>
    <scope>NUCLEOTIDE SEQUENCE</scope>
    <source>
        <strain evidence="2">Rat1</strain>
    </source>
</reference>
<name>A0AAU8LVK5_9BACT</name>
<dbReference type="Pfam" id="PF07238">
    <property type="entry name" value="PilZ"/>
    <property type="match status" value="1"/>
</dbReference>
<gene>
    <name evidence="2" type="ORF">Q3M24_00530</name>
</gene>
<feature type="domain" description="PilZ" evidence="1">
    <location>
        <begin position="33"/>
        <end position="119"/>
    </location>
</feature>
<proteinExistence type="predicted"/>
<dbReference type="InterPro" id="IPR009875">
    <property type="entry name" value="PilZ_domain"/>
</dbReference>
<sequence length="194" mass="22141">MFLFSTILTNRTFSLKGGGGPRKYEVVVMDERDRRRFSRINMQWAARLDFGVAEYKRFVDNVSLSGLFIEGEFEQLIGDICVISLKQSFLFEEDAVQAVGYIARITDHGVAIEFFSMKLDSFFFLQAALYSKAVNPVMLGKEFLDSNIFEMEEDLVVFKTSDIELHSLRQVLAEGEGGPHLEEEQKNTYCPPAH</sequence>
<dbReference type="GO" id="GO:0035438">
    <property type="term" value="F:cyclic-di-GMP binding"/>
    <property type="evidence" value="ECO:0007669"/>
    <property type="project" value="InterPro"/>
</dbReference>
<dbReference type="KEGG" id="eaj:Q3M24_00530"/>
<dbReference type="EMBL" id="CP159373">
    <property type="protein sequence ID" value="XCN73281.1"/>
    <property type="molecule type" value="Genomic_DNA"/>
</dbReference>
<organism evidence="2">
    <name type="scientific">Candidatus Electrothrix aestuarii</name>
    <dbReference type="NCBI Taxonomy" id="3062594"/>
    <lineage>
        <taxon>Bacteria</taxon>
        <taxon>Pseudomonadati</taxon>
        <taxon>Thermodesulfobacteriota</taxon>
        <taxon>Desulfobulbia</taxon>
        <taxon>Desulfobulbales</taxon>
        <taxon>Desulfobulbaceae</taxon>
        <taxon>Candidatus Electrothrix</taxon>
    </lineage>
</organism>